<reference evidence="1" key="1">
    <citation type="submission" date="2018-04" db="EMBL/GenBank/DDBJ databases">
        <authorList>
            <person name="Go L.Y."/>
            <person name="Mitchell J.A."/>
        </authorList>
    </citation>
    <scope>NUCLEOTIDE SEQUENCE</scope>
    <source>
        <strain evidence="1">ARTV</strain>
    </source>
</reference>
<dbReference type="AlphaFoldDB" id="A0A3B0M1G7"/>
<protein>
    <submittedName>
        <fullName evidence="1">Uncharacterized protein</fullName>
    </submittedName>
</protein>
<name>A0A3B0M1G7_9GAMM</name>
<sequence>MQDQLNMLPLKKYPYQKATFSSFLEKCRLGKIMPKMKGDFICYELACGVYINLYRNNIIQLQGNPSATSVIEKILKLHLPHYSPPKSDTLPTD</sequence>
<organism evidence="1">
    <name type="scientific">Arsenophonus endosymbiont of Trialeurodes vaporariorum</name>
    <dbReference type="NCBI Taxonomy" id="235567"/>
    <lineage>
        <taxon>Bacteria</taxon>
        <taxon>Pseudomonadati</taxon>
        <taxon>Pseudomonadota</taxon>
        <taxon>Gammaproteobacteria</taxon>
        <taxon>Enterobacterales</taxon>
        <taxon>Morganellaceae</taxon>
        <taxon>Arsenophonus</taxon>
    </lineage>
</organism>
<accession>A0A3B0M1G7</accession>
<gene>
    <name evidence="1" type="ORF">ARTV_2917</name>
</gene>
<proteinExistence type="predicted"/>
<evidence type="ECO:0000313" key="1">
    <source>
        <dbReference type="EMBL" id="SSW96481.1"/>
    </source>
</evidence>
<dbReference type="EMBL" id="UFQR01000017">
    <property type="protein sequence ID" value="SSW96481.1"/>
    <property type="molecule type" value="Genomic_DNA"/>
</dbReference>